<dbReference type="GO" id="GO:0008106">
    <property type="term" value="F:alcohol dehydrogenase (NADP+) activity"/>
    <property type="evidence" value="ECO:0007669"/>
    <property type="project" value="UniProtKB-EC"/>
</dbReference>
<evidence type="ECO:0000256" key="6">
    <source>
        <dbReference type="ARBA" id="ARBA00022833"/>
    </source>
</evidence>
<dbReference type="InterPro" id="IPR013154">
    <property type="entry name" value="ADH-like_N"/>
</dbReference>
<dbReference type="InterPro" id="IPR011032">
    <property type="entry name" value="GroES-like_sf"/>
</dbReference>
<evidence type="ECO:0000256" key="1">
    <source>
        <dbReference type="ARBA" id="ARBA00001947"/>
    </source>
</evidence>
<dbReference type="EMBL" id="LN483167">
    <property type="protein sequence ID" value="CDZ97100.1"/>
    <property type="molecule type" value="Genomic_DNA"/>
</dbReference>
<dbReference type="InterPro" id="IPR029752">
    <property type="entry name" value="D-isomer_DH_CS1"/>
</dbReference>
<protein>
    <recommendedName>
        <fullName evidence="9">alcohol dehydrogenase (NADP(+))</fullName>
        <ecNumber evidence="9">1.1.1.2</ecNumber>
    </recommendedName>
</protein>
<dbReference type="Gene3D" id="3.40.50.720">
    <property type="entry name" value="NAD(P)-binding Rossmann-like Domain"/>
    <property type="match status" value="1"/>
</dbReference>
<evidence type="ECO:0000256" key="11">
    <source>
        <dbReference type="RuleBase" id="RU361277"/>
    </source>
</evidence>
<dbReference type="InterPro" id="IPR047109">
    <property type="entry name" value="CAD-like"/>
</dbReference>
<dbReference type="InterPro" id="IPR002328">
    <property type="entry name" value="ADH_Zn_CS"/>
</dbReference>
<dbReference type="SUPFAM" id="SSF51735">
    <property type="entry name" value="NAD(P)-binding Rossmann-fold domains"/>
    <property type="match status" value="1"/>
</dbReference>
<reference evidence="13" key="2">
    <citation type="journal article" date="2016" name="Microb. Cell Fact.">
        <title>Regulation of carotenogenesis in the red yeast Xanthophyllomyces dendrorhous: the role of the transcriptional co-repressor complex Cyc8-Tup1 involved in catabolic repression.</title>
        <authorList>
            <person name="Cordova P."/>
            <person name="Alcaino J."/>
            <person name="Bravo N."/>
            <person name="Barahona S."/>
            <person name="Sepulveda D."/>
            <person name="Fernandez-Lobato M."/>
            <person name="Baeza M."/>
            <person name="Cifuentes V."/>
        </authorList>
    </citation>
    <scope>NUCLEOTIDE SEQUENCE</scope>
    <source>
        <strain evidence="13">UCD 67-385</strain>
    </source>
</reference>
<dbReference type="EC" id="1.1.1.2" evidence="9"/>
<evidence type="ECO:0000256" key="7">
    <source>
        <dbReference type="ARBA" id="ARBA00022857"/>
    </source>
</evidence>
<dbReference type="FunFam" id="3.40.50.720:FF:000158">
    <property type="entry name" value="Zinc-binding alcohol dehydrogenase"/>
    <property type="match status" value="1"/>
</dbReference>
<evidence type="ECO:0000256" key="3">
    <source>
        <dbReference type="ARBA" id="ARBA00011738"/>
    </source>
</evidence>
<comment type="similarity">
    <text evidence="2 11">Belongs to the zinc-containing alcohol dehydrogenase family.</text>
</comment>
<dbReference type="CDD" id="cd05283">
    <property type="entry name" value="CAD1"/>
    <property type="match status" value="1"/>
</dbReference>
<name>A0A0F7SFN0_PHARH</name>
<organism evidence="14">
    <name type="scientific">Phaffia rhodozyma</name>
    <name type="common">Yeast</name>
    <name type="synonym">Xanthophyllomyces dendrorhous</name>
    <dbReference type="NCBI Taxonomy" id="264483"/>
    <lineage>
        <taxon>Eukaryota</taxon>
        <taxon>Fungi</taxon>
        <taxon>Dikarya</taxon>
        <taxon>Basidiomycota</taxon>
        <taxon>Agaricomycotina</taxon>
        <taxon>Tremellomycetes</taxon>
        <taxon>Cystofilobasidiales</taxon>
        <taxon>Mrakiaceae</taxon>
        <taxon>Phaffia</taxon>
    </lineage>
</organism>
<keyword evidence="5 11" id="KW-0479">Metal-binding</keyword>
<dbReference type="GO" id="GO:0008270">
    <property type="term" value="F:zinc ion binding"/>
    <property type="evidence" value="ECO:0007669"/>
    <property type="project" value="InterPro"/>
</dbReference>
<feature type="domain" description="Enoyl reductase (ER)" evidence="12">
    <location>
        <begin position="15"/>
        <end position="344"/>
    </location>
</feature>
<evidence type="ECO:0000256" key="5">
    <source>
        <dbReference type="ARBA" id="ARBA00022723"/>
    </source>
</evidence>
<gene>
    <name evidence="13" type="primary">ADH6</name>
</gene>
<evidence type="ECO:0000259" key="12">
    <source>
        <dbReference type="SMART" id="SM00829"/>
    </source>
</evidence>
<accession>A0A0F7SFN0</accession>
<dbReference type="SMART" id="SM00829">
    <property type="entry name" value="PKS_ER"/>
    <property type="match status" value="1"/>
</dbReference>
<dbReference type="PANTHER" id="PTHR42683">
    <property type="entry name" value="ALDEHYDE REDUCTASE"/>
    <property type="match status" value="1"/>
</dbReference>
<reference evidence="14" key="1">
    <citation type="submission" date="2014-08" db="EMBL/GenBank/DDBJ databases">
        <authorList>
            <person name="Sharma Rahul"/>
            <person name="Thines Marco"/>
        </authorList>
    </citation>
    <scope>NUCLEOTIDE SEQUENCE</scope>
</reference>
<dbReference type="PROSITE" id="PS00065">
    <property type="entry name" value="D_2_HYDROXYACID_DH_1"/>
    <property type="match status" value="1"/>
</dbReference>
<dbReference type="Gene3D" id="3.90.180.10">
    <property type="entry name" value="Medium-chain alcohol dehydrogenases, catalytic domain"/>
    <property type="match status" value="1"/>
</dbReference>
<keyword evidence="7" id="KW-0521">NADP</keyword>
<dbReference type="GO" id="GO:0006066">
    <property type="term" value="P:alcohol metabolic process"/>
    <property type="evidence" value="ECO:0007669"/>
    <property type="project" value="UniProtKB-ARBA"/>
</dbReference>
<dbReference type="InterPro" id="IPR036291">
    <property type="entry name" value="NAD(P)-bd_dom_sf"/>
</dbReference>
<dbReference type="EMBL" id="KX517893">
    <property type="protein sequence ID" value="AOR51717.1"/>
    <property type="molecule type" value="mRNA"/>
</dbReference>
<comment type="subunit">
    <text evidence="3">Homodimer.</text>
</comment>
<dbReference type="AlphaFoldDB" id="A0A0F7SFN0"/>
<keyword evidence="8" id="KW-0560">Oxidoreductase</keyword>
<comment type="catalytic activity">
    <reaction evidence="10">
        <text>a primary alcohol + NADP(+) = an aldehyde + NADPH + H(+)</text>
        <dbReference type="Rhea" id="RHEA:15937"/>
        <dbReference type="ChEBI" id="CHEBI:15378"/>
        <dbReference type="ChEBI" id="CHEBI:15734"/>
        <dbReference type="ChEBI" id="CHEBI:17478"/>
        <dbReference type="ChEBI" id="CHEBI:57783"/>
        <dbReference type="ChEBI" id="CHEBI:58349"/>
        <dbReference type="EC" id="1.1.1.2"/>
    </reaction>
    <physiologicalReaction direction="left-to-right" evidence="10">
        <dbReference type="Rhea" id="RHEA:15938"/>
    </physiologicalReaction>
    <physiologicalReaction direction="right-to-left" evidence="10">
        <dbReference type="Rhea" id="RHEA:15939"/>
    </physiologicalReaction>
</comment>
<proteinExistence type="evidence at transcript level"/>
<dbReference type="InterPro" id="IPR020843">
    <property type="entry name" value="ER"/>
</dbReference>
<evidence type="ECO:0000256" key="10">
    <source>
        <dbReference type="ARBA" id="ARBA00050997"/>
    </source>
</evidence>
<comment type="cofactor">
    <cofactor evidence="1 11">
        <name>Zn(2+)</name>
        <dbReference type="ChEBI" id="CHEBI:29105"/>
    </cofactor>
</comment>
<evidence type="ECO:0000256" key="9">
    <source>
        <dbReference type="ARBA" id="ARBA00024074"/>
    </source>
</evidence>
<evidence type="ECO:0000256" key="8">
    <source>
        <dbReference type="ARBA" id="ARBA00023002"/>
    </source>
</evidence>
<dbReference type="PROSITE" id="PS00059">
    <property type="entry name" value="ADH_ZINC"/>
    <property type="match status" value="1"/>
</dbReference>
<keyword evidence="6 11" id="KW-0862">Zinc</keyword>
<evidence type="ECO:0000313" key="13">
    <source>
        <dbReference type="EMBL" id="AOR51717.1"/>
    </source>
</evidence>
<dbReference type="Pfam" id="PF00107">
    <property type="entry name" value="ADH_zinc_N"/>
    <property type="match status" value="1"/>
</dbReference>
<dbReference type="InterPro" id="IPR013149">
    <property type="entry name" value="ADH-like_C"/>
</dbReference>
<sequence length="349" mass="37643">MSAKGYAIHDTSKYTDFKLIDYKLKEQGDYDVDVAISHCGICASDLHTITGGWGKPDLPLVVGHEIVGKCTKVGSKVTEFKVGDIVGVGAQISSCFDCKNCKNDNENYCPDWVDTYNAKYPNGEKTMGGYSTAIRAHERFVFAIPEALEPRHAASMLCAGLTVYSPLVRFGAGPGKKVGIIGIGGLGHYAVLFAKALGAEVFAFSHSDRKVDDIKKMGADHIIVTSKENYAKEHAGELDLIISTVDVASGVDLNNLLACLGVHKHFISVGLPDEPLNGVSPAAFINNGCFFGSTHIGNKKEANAMLKLAADKGIKPWIQELPMSKVAEGVKAVKEGHVRYRYVLHNDIE</sequence>
<keyword evidence="4" id="KW-0597">Phosphoprotein</keyword>
<dbReference type="Pfam" id="PF08240">
    <property type="entry name" value="ADH_N"/>
    <property type="match status" value="1"/>
</dbReference>
<evidence type="ECO:0000313" key="14">
    <source>
        <dbReference type="EMBL" id="CDZ97100.1"/>
    </source>
</evidence>
<evidence type="ECO:0000256" key="4">
    <source>
        <dbReference type="ARBA" id="ARBA00022553"/>
    </source>
</evidence>
<evidence type="ECO:0000256" key="2">
    <source>
        <dbReference type="ARBA" id="ARBA00008072"/>
    </source>
</evidence>
<dbReference type="SUPFAM" id="SSF50129">
    <property type="entry name" value="GroES-like"/>
    <property type="match status" value="1"/>
</dbReference>